<comment type="caution">
    <text evidence="3">The sequence shown here is derived from an EMBL/GenBank/DDBJ whole genome shotgun (WGS) entry which is preliminary data.</text>
</comment>
<organism evidence="3 4">
    <name type="scientific">Candidatus Daviesbacteria bacterium GW2011_GWA2_38_24</name>
    <dbReference type="NCBI Taxonomy" id="1618422"/>
    <lineage>
        <taxon>Bacteria</taxon>
        <taxon>Candidatus Daviesiibacteriota</taxon>
    </lineage>
</organism>
<protein>
    <submittedName>
        <fullName evidence="3">Glycosyl transferase family 2</fullName>
    </submittedName>
</protein>
<dbReference type="EMBL" id="LBUP01000001">
    <property type="protein sequence ID" value="KKQ67192.1"/>
    <property type="molecule type" value="Genomic_DNA"/>
</dbReference>
<evidence type="ECO:0000256" key="1">
    <source>
        <dbReference type="SAM" id="Phobius"/>
    </source>
</evidence>
<dbReference type="GO" id="GO:0016740">
    <property type="term" value="F:transferase activity"/>
    <property type="evidence" value="ECO:0007669"/>
    <property type="project" value="UniProtKB-KW"/>
</dbReference>
<dbReference type="PANTHER" id="PTHR48090">
    <property type="entry name" value="UNDECAPRENYL-PHOSPHATE 4-DEOXY-4-FORMAMIDO-L-ARABINOSE TRANSFERASE-RELATED"/>
    <property type="match status" value="1"/>
</dbReference>
<feature type="domain" description="Glycosyltransferase 2-like" evidence="2">
    <location>
        <begin position="8"/>
        <end position="139"/>
    </location>
</feature>
<dbReference type="Proteomes" id="UP000034235">
    <property type="component" value="Unassembled WGS sequence"/>
</dbReference>
<name>A0A0G0JK37_9BACT</name>
<proteinExistence type="predicted"/>
<keyword evidence="1" id="KW-0472">Membrane</keyword>
<evidence type="ECO:0000259" key="2">
    <source>
        <dbReference type="Pfam" id="PF00535"/>
    </source>
</evidence>
<accession>A0A0G0JK37</accession>
<dbReference type="SUPFAM" id="SSF53448">
    <property type="entry name" value="Nucleotide-diphospho-sugar transferases"/>
    <property type="match status" value="1"/>
</dbReference>
<dbReference type="InterPro" id="IPR029044">
    <property type="entry name" value="Nucleotide-diphossugar_trans"/>
</dbReference>
<dbReference type="Gene3D" id="3.90.550.10">
    <property type="entry name" value="Spore Coat Polysaccharide Biosynthesis Protein SpsA, Chain A"/>
    <property type="match status" value="1"/>
</dbReference>
<feature type="transmembrane region" description="Helical" evidence="1">
    <location>
        <begin position="133"/>
        <end position="153"/>
    </location>
</feature>
<reference evidence="3 4" key="1">
    <citation type="journal article" date="2015" name="Nature">
        <title>rRNA introns, odd ribosomes, and small enigmatic genomes across a large radiation of phyla.</title>
        <authorList>
            <person name="Brown C.T."/>
            <person name="Hug L.A."/>
            <person name="Thomas B.C."/>
            <person name="Sharon I."/>
            <person name="Castelle C.J."/>
            <person name="Singh A."/>
            <person name="Wilkins M.J."/>
            <person name="Williams K.H."/>
            <person name="Banfield J.F."/>
        </authorList>
    </citation>
    <scope>NUCLEOTIDE SEQUENCE [LARGE SCALE GENOMIC DNA]</scope>
</reference>
<dbReference type="CDD" id="cd04179">
    <property type="entry name" value="DPM_DPG-synthase_like"/>
    <property type="match status" value="1"/>
</dbReference>
<evidence type="ECO:0000313" key="4">
    <source>
        <dbReference type="Proteomes" id="UP000034235"/>
    </source>
</evidence>
<evidence type="ECO:0000313" key="3">
    <source>
        <dbReference type="EMBL" id="KKQ67192.1"/>
    </source>
</evidence>
<dbReference type="InterPro" id="IPR001173">
    <property type="entry name" value="Glyco_trans_2-like"/>
</dbReference>
<dbReference type="Pfam" id="PF00535">
    <property type="entry name" value="Glycos_transf_2"/>
    <property type="match status" value="1"/>
</dbReference>
<dbReference type="InterPro" id="IPR050256">
    <property type="entry name" value="Glycosyltransferase_2"/>
</dbReference>
<keyword evidence="1" id="KW-0812">Transmembrane</keyword>
<dbReference type="PANTHER" id="PTHR48090:SF7">
    <property type="entry name" value="RFBJ PROTEIN"/>
    <property type="match status" value="1"/>
</dbReference>
<gene>
    <name evidence="3" type="ORF">US86_C0001G0119</name>
</gene>
<keyword evidence="1" id="KW-1133">Transmembrane helix</keyword>
<keyword evidence="3" id="KW-0808">Transferase</keyword>
<dbReference type="AlphaFoldDB" id="A0A0G0JK37"/>
<sequence>MNNNIGVSLIIPALNEEKTIEQVIRRCLKQQVVTQLVIINDGSTDGTKAILDKLGEEFNRHRQELTIIHHPKNQGKGAAIKNGLAKVSGKYVMVQDADLEYSPEEIINLFNEAEKTKDGIVFGSRAKSRKKSYFLAILGNIYLSLMFNVLFGFRLADAYTCYKLMPNKVWQKLNLKKSGFEIDAELIAKLGMMGYKIKEIPISYNPRKYKEGKKIKWIDLLKATRAALDIRLRS</sequence>